<proteinExistence type="predicted"/>
<dbReference type="AlphaFoldDB" id="A0A238YPW6"/>
<dbReference type="Proteomes" id="UP000198412">
    <property type="component" value="Unassembled WGS sequence"/>
</dbReference>
<protein>
    <submittedName>
        <fullName evidence="2">Uncharacterized protein</fullName>
    </submittedName>
</protein>
<name>A0A238YPW6_9FLAO</name>
<keyword evidence="1" id="KW-0812">Transmembrane</keyword>
<feature type="transmembrane region" description="Helical" evidence="1">
    <location>
        <begin position="7"/>
        <end position="28"/>
    </location>
</feature>
<sequence>MQRNLFLINSLIIFFGASYFIFSGSVILTKPFIEVIGMPFGTVITWLGLIAFQIIIYFIIKRNSIIKVFNYYRIIFKICIIIACFWGFIGYFLANNWAYNFSNSEMFRGGEKAATLFWNFTFFLLIFPIAIVLIYGVQSFLLLFKKKQR</sequence>
<feature type="transmembrane region" description="Helical" evidence="1">
    <location>
        <begin position="116"/>
        <end position="144"/>
    </location>
</feature>
<feature type="transmembrane region" description="Helical" evidence="1">
    <location>
        <begin position="40"/>
        <end position="60"/>
    </location>
</feature>
<evidence type="ECO:0000313" key="3">
    <source>
        <dbReference type="Proteomes" id="UP000198412"/>
    </source>
</evidence>
<keyword evidence="1" id="KW-1133">Transmembrane helix</keyword>
<keyword evidence="1" id="KW-0472">Membrane</keyword>
<feature type="transmembrane region" description="Helical" evidence="1">
    <location>
        <begin position="72"/>
        <end position="94"/>
    </location>
</feature>
<dbReference type="EMBL" id="FZNX01000005">
    <property type="protein sequence ID" value="SNR73050.1"/>
    <property type="molecule type" value="Genomic_DNA"/>
</dbReference>
<gene>
    <name evidence="2" type="ORF">SAMN04488111_2712</name>
</gene>
<organism evidence="2 3">
    <name type="scientific">Lutibacter flavus</name>
    <dbReference type="NCBI Taxonomy" id="691689"/>
    <lineage>
        <taxon>Bacteria</taxon>
        <taxon>Pseudomonadati</taxon>
        <taxon>Bacteroidota</taxon>
        <taxon>Flavobacteriia</taxon>
        <taxon>Flavobacteriales</taxon>
        <taxon>Flavobacteriaceae</taxon>
        <taxon>Lutibacter</taxon>
    </lineage>
</organism>
<keyword evidence="3" id="KW-1185">Reference proteome</keyword>
<dbReference type="OrthoDB" id="982344at2"/>
<dbReference type="RefSeq" id="WP_089378997.1">
    <property type="nucleotide sequence ID" value="NZ_FZNX01000005.1"/>
</dbReference>
<evidence type="ECO:0000313" key="2">
    <source>
        <dbReference type="EMBL" id="SNR73050.1"/>
    </source>
</evidence>
<accession>A0A238YPW6</accession>
<reference evidence="3" key="1">
    <citation type="submission" date="2017-06" db="EMBL/GenBank/DDBJ databases">
        <authorList>
            <person name="Varghese N."/>
            <person name="Submissions S."/>
        </authorList>
    </citation>
    <scope>NUCLEOTIDE SEQUENCE [LARGE SCALE GENOMIC DNA]</scope>
    <source>
        <strain evidence="3">DSM 27993</strain>
    </source>
</reference>
<evidence type="ECO:0000256" key="1">
    <source>
        <dbReference type="SAM" id="Phobius"/>
    </source>
</evidence>